<dbReference type="Pfam" id="PF01130">
    <property type="entry name" value="CD36"/>
    <property type="match status" value="2"/>
</dbReference>
<keyword evidence="4 7" id="KW-1133">Transmembrane helix</keyword>
<evidence type="ECO:0000256" key="6">
    <source>
        <dbReference type="ARBA" id="ARBA00023180"/>
    </source>
</evidence>
<dbReference type="PANTHER" id="PTHR11923">
    <property type="entry name" value="SCAVENGER RECEPTOR CLASS B TYPE-1 SR-B1"/>
    <property type="match status" value="1"/>
</dbReference>
<keyword evidence="3 7" id="KW-0812">Transmembrane</keyword>
<dbReference type="InterPro" id="IPR002159">
    <property type="entry name" value="CD36_fam"/>
</dbReference>
<evidence type="ECO:0000256" key="5">
    <source>
        <dbReference type="ARBA" id="ARBA00023136"/>
    </source>
</evidence>
<sequence>MDFDEIMDNRIKSEMIISKDSSLYDEWLNKKTTETTKFYVFEVENPVEILNGMKPKVKEVGPFVFRSNVFVSKSIREILFGGTNDSQIRQISQYFPTLSRSGVTTPKLLPQKFALFANNTENKFEVLTGHKTGLYSRILKWNDKSSLSVWTGRSCNLVNGTNGFQFSPLIQRDDRLFEYSTDICRSIEMSYESQEDIDGIPIYRFSPVDNAFYSPKHNKDNTCYCLSPKTPEKCNFIGILDLSSCTGAPLILSNPHFRRTSEVITKSIDGLSPEERLHHTFIEVEPISGLVTYRARRYQLNVHTKKCPLNQNVGKTLKEAIIPLVWFEELAEVDDNSKDTIKYVFVYPIKYEEVVAFGLIILGGVLLITSLCCCCCCGGKNKKVDPISSQHSYPLDSKPIVNTINGPSLNGPTLSHSTTISHNYDQIFKGIENQ</sequence>
<comment type="similarity">
    <text evidence="2">Belongs to the CD36 family.</text>
</comment>
<dbReference type="PRINTS" id="PR01609">
    <property type="entry name" value="CD36FAMILY"/>
</dbReference>
<evidence type="ECO:0000256" key="7">
    <source>
        <dbReference type="SAM" id="Phobius"/>
    </source>
</evidence>
<keyword evidence="5 7" id="KW-0472">Membrane</keyword>
<dbReference type="GO" id="GO:0005044">
    <property type="term" value="F:scavenger receptor activity"/>
    <property type="evidence" value="ECO:0007669"/>
    <property type="project" value="TreeGrafter"/>
</dbReference>
<protein>
    <submittedName>
        <fullName evidence="8">Uncharacterized protein</fullName>
    </submittedName>
</protein>
<keyword evidence="6" id="KW-0325">Glycoprotein</keyword>
<dbReference type="PANTHER" id="PTHR11923:SF51">
    <property type="entry name" value="LYSOSOME MEMBRANE PROTEIN 2"/>
    <property type="match status" value="1"/>
</dbReference>
<reference evidence="8" key="1">
    <citation type="submission" date="2020-11" db="EMBL/GenBank/DDBJ databases">
        <authorList>
            <person name="Tran Van P."/>
        </authorList>
    </citation>
    <scope>NUCLEOTIDE SEQUENCE</scope>
</reference>
<evidence type="ECO:0000256" key="3">
    <source>
        <dbReference type="ARBA" id="ARBA00022692"/>
    </source>
</evidence>
<name>A0A7R9LYT5_9ACAR</name>
<comment type="subcellular location">
    <subcellularLocation>
        <location evidence="1">Membrane</location>
    </subcellularLocation>
</comment>
<evidence type="ECO:0000256" key="4">
    <source>
        <dbReference type="ARBA" id="ARBA00022989"/>
    </source>
</evidence>
<dbReference type="EMBL" id="CAJPVJ010004050">
    <property type="protein sequence ID" value="CAG2168235.1"/>
    <property type="molecule type" value="Genomic_DNA"/>
</dbReference>
<evidence type="ECO:0000256" key="1">
    <source>
        <dbReference type="ARBA" id="ARBA00004370"/>
    </source>
</evidence>
<dbReference type="EMBL" id="OC918875">
    <property type="protein sequence ID" value="CAD7650279.1"/>
    <property type="molecule type" value="Genomic_DNA"/>
</dbReference>
<gene>
    <name evidence="8" type="ORF">ONB1V03_LOCUS7726</name>
</gene>
<dbReference type="OrthoDB" id="18585at2759"/>
<evidence type="ECO:0000256" key="2">
    <source>
        <dbReference type="ARBA" id="ARBA00010532"/>
    </source>
</evidence>
<dbReference type="GO" id="GO:0005737">
    <property type="term" value="C:cytoplasm"/>
    <property type="evidence" value="ECO:0007669"/>
    <property type="project" value="TreeGrafter"/>
</dbReference>
<accession>A0A7R9LYT5</accession>
<dbReference type="GO" id="GO:0016020">
    <property type="term" value="C:membrane"/>
    <property type="evidence" value="ECO:0007669"/>
    <property type="project" value="UniProtKB-SubCell"/>
</dbReference>
<feature type="transmembrane region" description="Helical" evidence="7">
    <location>
        <begin position="354"/>
        <end position="379"/>
    </location>
</feature>
<keyword evidence="9" id="KW-1185">Reference proteome</keyword>
<proteinExistence type="inferred from homology"/>
<organism evidence="8">
    <name type="scientific">Oppiella nova</name>
    <dbReference type="NCBI Taxonomy" id="334625"/>
    <lineage>
        <taxon>Eukaryota</taxon>
        <taxon>Metazoa</taxon>
        <taxon>Ecdysozoa</taxon>
        <taxon>Arthropoda</taxon>
        <taxon>Chelicerata</taxon>
        <taxon>Arachnida</taxon>
        <taxon>Acari</taxon>
        <taxon>Acariformes</taxon>
        <taxon>Sarcoptiformes</taxon>
        <taxon>Oribatida</taxon>
        <taxon>Brachypylina</taxon>
        <taxon>Oppioidea</taxon>
        <taxon>Oppiidae</taxon>
        <taxon>Oppiella</taxon>
    </lineage>
</organism>
<evidence type="ECO:0000313" key="8">
    <source>
        <dbReference type="EMBL" id="CAD7650279.1"/>
    </source>
</evidence>
<evidence type="ECO:0000313" key="9">
    <source>
        <dbReference type="Proteomes" id="UP000728032"/>
    </source>
</evidence>
<dbReference type="Proteomes" id="UP000728032">
    <property type="component" value="Unassembled WGS sequence"/>
</dbReference>
<dbReference type="AlphaFoldDB" id="A0A7R9LYT5"/>